<dbReference type="KEGG" id="pdh:B9T62_14080"/>
<evidence type="ECO:0000313" key="1">
    <source>
        <dbReference type="EMBL" id="ASA21800.1"/>
    </source>
</evidence>
<organism evidence="1 2">
    <name type="scientific">Paenibacillus donghaensis</name>
    <dbReference type="NCBI Taxonomy" id="414771"/>
    <lineage>
        <taxon>Bacteria</taxon>
        <taxon>Bacillati</taxon>
        <taxon>Bacillota</taxon>
        <taxon>Bacilli</taxon>
        <taxon>Bacillales</taxon>
        <taxon>Paenibacillaceae</taxon>
        <taxon>Paenibacillus</taxon>
    </lineage>
</organism>
<reference evidence="1 2" key="1">
    <citation type="submission" date="2017-06" db="EMBL/GenBank/DDBJ databases">
        <title>Complete genome sequence of Paenibacillus donghaensis KCTC 13049T isolated from East Sea sediment, South Korea.</title>
        <authorList>
            <person name="Jung B.K."/>
            <person name="Hong S.-J."/>
            <person name="Shin J.-H."/>
        </authorList>
    </citation>
    <scope>NUCLEOTIDE SEQUENCE [LARGE SCALE GENOMIC DNA]</scope>
    <source>
        <strain evidence="1 2">KCTC 13049</strain>
    </source>
</reference>
<dbReference type="EMBL" id="CP021780">
    <property type="protein sequence ID" value="ASA21800.1"/>
    <property type="molecule type" value="Genomic_DNA"/>
</dbReference>
<proteinExistence type="predicted"/>
<accession>A0A2Z2KF61</accession>
<name>A0A2Z2KF61_9BACL</name>
<gene>
    <name evidence="1" type="ORF">B9T62_14080</name>
</gene>
<sequence>MKKYSKQQGVDFYAAYENEGKYIVGIFNEDSDTPYHMFEPIFKNLEIADIAAQAFQTAYKLGLTEGRDNALRN</sequence>
<keyword evidence="2" id="KW-1185">Reference proteome</keyword>
<protein>
    <submittedName>
        <fullName evidence="1">Uncharacterized protein</fullName>
    </submittedName>
</protein>
<evidence type="ECO:0000313" key="2">
    <source>
        <dbReference type="Proteomes" id="UP000249890"/>
    </source>
</evidence>
<dbReference type="Proteomes" id="UP000249890">
    <property type="component" value="Chromosome"/>
</dbReference>
<dbReference type="RefSeq" id="WP_087915807.1">
    <property type="nucleotide sequence ID" value="NZ_CP021780.1"/>
</dbReference>
<dbReference type="AlphaFoldDB" id="A0A2Z2KF61"/>